<comment type="function">
    <text evidence="4">Catalyzes the reversible epimerization of cellobiose to 4-O-beta-D-glucopyranosyl-D-mannose (Glc-Man).</text>
</comment>
<comment type="similarity">
    <text evidence="2">Belongs to the N-acylglucosamine 2-epimerase family.</text>
</comment>
<evidence type="ECO:0000256" key="4">
    <source>
        <dbReference type="HAMAP-Rule" id="MF_00929"/>
    </source>
</evidence>
<dbReference type="GO" id="GO:0005975">
    <property type="term" value="P:carbohydrate metabolic process"/>
    <property type="evidence" value="ECO:0007669"/>
    <property type="project" value="InterPro"/>
</dbReference>
<name>A0A4R5MNM6_9SPHI</name>
<evidence type="ECO:0000313" key="5">
    <source>
        <dbReference type="EMBL" id="TDG37278.1"/>
    </source>
</evidence>
<dbReference type="InterPro" id="IPR010819">
    <property type="entry name" value="AGE/CE"/>
</dbReference>
<organism evidence="5 6">
    <name type="scientific">Pedobacter changchengzhani</name>
    <dbReference type="NCBI Taxonomy" id="2529274"/>
    <lineage>
        <taxon>Bacteria</taxon>
        <taxon>Pseudomonadati</taxon>
        <taxon>Bacteroidota</taxon>
        <taxon>Sphingobacteriia</taxon>
        <taxon>Sphingobacteriales</taxon>
        <taxon>Sphingobacteriaceae</taxon>
        <taxon>Pedobacter</taxon>
    </lineage>
</organism>
<dbReference type="Proteomes" id="UP000295668">
    <property type="component" value="Unassembled WGS sequence"/>
</dbReference>
<dbReference type="Pfam" id="PF07221">
    <property type="entry name" value="GlcNAc_2-epim"/>
    <property type="match status" value="1"/>
</dbReference>
<reference evidence="5 6" key="1">
    <citation type="submission" date="2019-02" db="EMBL/GenBank/DDBJ databases">
        <title>Pedobacter sp. nov., a novel speices isolated from soil of pinguins habitat in Antarcitica.</title>
        <authorList>
            <person name="He R.-H."/>
        </authorList>
    </citation>
    <scope>NUCLEOTIDE SEQUENCE [LARGE SCALE GENOMIC DNA]</scope>
    <source>
        <strain evidence="5 6">E01020</strain>
    </source>
</reference>
<dbReference type="InterPro" id="IPR012341">
    <property type="entry name" value="6hp_glycosidase-like_sf"/>
</dbReference>
<keyword evidence="6" id="KW-1185">Reference proteome</keyword>
<evidence type="ECO:0000256" key="2">
    <source>
        <dbReference type="ARBA" id="ARBA00008558"/>
    </source>
</evidence>
<dbReference type="AlphaFoldDB" id="A0A4R5MNM6"/>
<protein>
    <recommendedName>
        <fullName evidence="4">Cellobiose 2-epimerase</fullName>
        <shortName evidence="4">CE</shortName>
        <ecNumber evidence="4">5.1.3.11</ecNumber>
    </recommendedName>
</protein>
<dbReference type="InterPro" id="IPR028584">
    <property type="entry name" value="Cellobiose_2_epim"/>
</dbReference>
<dbReference type="GO" id="GO:0047736">
    <property type="term" value="F:cellobiose epimerase activity"/>
    <property type="evidence" value="ECO:0007669"/>
    <property type="project" value="UniProtKB-UniRule"/>
</dbReference>
<proteinExistence type="inferred from homology"/>
<comment type="similarity">
    <text evidence="4">Belongs to the cellobiose 2-epimerase family.</text>
</comment>
<gene>
    <name evidence="5" type="ORF">EZJ43_03935</name>
</gene>
<dbReference type="RefSeq" id="WP_133261371.1">
    <property type="nucleotide sequence ID" value="NZ_SJCY01000002.1"/>
</dbReference>
<dbReference type="OrthoDB" id="5141876at2"/>
<evidence type="ECO:0000256" key="1">
    <source>
        <dbReference type="ARBA" id="ARBA00001470"/>
    </source>
</evidence>
<dbReference type="PANTHER" id="PTHR15108">
    <property type="entry name" value="N-ACYLGLUCOSAMINE-2-EPIMERASE"/>
    <property type="match status" value="1"/>
</dbReference>
<accession>A0A4R5MNM6</accession>
<dbReference type="EC" id="5.1.3.11" evidence="4"/>
<sequence>MIENNIEALITEFDGELNSILNYWATHTIDEENGGFLGALDNDNNVIKNAPKGAVLNARILWSFAAGYNFNKDDKYLSLAERSFEYLKNHFIDQEMGGVFWSVDYLGNPLDTKKQIYAISFAIYGLAEYYKASKNEEALAIAKSLFNDIEKHSFDAINGGYLEALTRDWKEIGDLRLSDKDANEKKTMNTHLHILEAYTNLYRCWPDANLKSKIVILLAVFDEHILNQSTKHLVLFFDEKWNTNYNIVSYGHDIEASWLMLEAAEVVGDEKLIHRFEKLAVEIANASTEGIDSTGAMIYEFEVDKNHQILEKHWWVQAEAMVGFLNAYQLSKDESLLNHFLAIWHFTKKHIIDHKKGEWFWGVNEDFSLMQGEDKAGFWKCPYHNSRACMEVVNRLKKLN</sequence>
<dbReference type="HAMAP" id="MF_00929">
    <property type="entry name" value="Cellobiose_2_epim"/>
    <property type="match status" value="1"/>
</dbReference>
<keyword evidence="3 4" id="KW-0413">Isomerase</keyword>
<dbReference type="InterPro" id="IPR008928">
    <property type="entry name" value="6-hairpin_glycosidase_sf"/>
</dbReference>
<comment type="caution">
    <text evidence="5">The sequence shown here is derived from an EMBL/GenBank/DDBJ whole genome shotgun (WGS) entry which is preliminary data.</text>
</comment>
<evidence type="ECO:0000313" key="6">
    <source>
        <dbReference type="Proteomes" id="UP000295668"/>
    </source>
</evidence>
<dbReference type="SUPFAM" id="SSF48208">
    <property type="entry name" value="Six-hairpin glycosidases"/>
    <property type="match status" value="1"/>
</dbReference>
<evidence type="ECO:0000256" key="3">
    <source>
        <dbReference type="ARBA" id="ARBA00023235"/>
    </source>
</evidence>
<dbReference type="EMBL" id="SJCY01000002">
    <property type="protein sequence ID" value="TDG37278.1"/>
    <property type="molecule type" value="Genomic_DNA"/>
</dbReference>
<comment type="catalytic activity">
    <reaction evidence="1 4">
        <text>D-cellobiose = beta-D-glucosyl-(1-&gt;4)-D-mannopyranose</text>
        <dbReference type="Rhea" id="RHEA:23384"/>
        <dbReference type="ChEBI" id="CHEBI:17057"/>
        <dbReference type="ChEBI" id="CHEBI:47931"/>
        <dbReference type="EC" id="5.1.3.11"/>
    </reaction>
</comment>
<dbReference type="Gene3D" id="1.50.10.10">
    <property type="match status" value="1"/>
</dbReference>